<accession>M1V639</accession>
<evidence type="ECO:0000313" key="2">
    <source>
        <dbReference type="EMBL" id="BAM81750.1"/>
    </source>
</evidence>
<sequence length="735" mass="82304">MGELAWLHQSLGLLGAGERAANPGSLATTSERLRVFQPAKQSLGAEFTISKNAATRNGFLCSFLGGIRTWRFCENALPCRWRLTLKSEHRRKDLLSVFAFREPYFVRKLNEQAPKRTVHKRIKLQTKLLSGEKFSETDSYARKRRAMVTIQRHGCAKKARTAACCRAVSIPSGDPFPGETRASTASMLYTNARVEAQRATIAMIVTNPSGASVSPSNRKALANIIPLLFFLIISAALLVVASANVSLFHEASQKFLSIASQALRYFANAGTRVAREFRAQVGTLSRNLVKSGTFAGDRVRHVRGTQPELSSRTQSAFWTRDPSSEAEPQHTAALVIRVFGNLLLLLRLQLLYLAARANAFMGYSREQANKTLKMTSAQLETALRRIHTEHASETAAVASGVATAWAQFQRRLAALGRPDDEVITEDPQLSWETYQEEFERKLEEICKRNFSEFEQKLKSERLDIEAILCKYASLSKLTEQPTEEAERAMRLATPEQRRAFMEAAVEDLASARKALAPFLEGILDPSNPDAEFSIREAEKRGITSLRGRPLDENLRRELSQLFTGGYDWDGELYTAETEGAKLWKAAVERLKKREDVVFRLQQSIQDMRAASTTQVPIDANTRDWSASARSISDTKPPVLENDKTTGTIAPKPLADELKLIREQLSVMSDEELVTWIRTNVRDVVRSGLAEKVLGRLALAVIAAYIFVNLVIKNDIVQQLELVRPYAERIVRFFIL</sequence>
<dbReference type="Proteomes" id="UP000007014">
    <property type="component" value="Chromosome 16"/>
</dbReference>
<keyword evidence="1" id="KW-1133">Transmembrane helix</keyword>
<dbReference type="GeneID" id="16996029"/>
<reference evidence="2 3" key="1">
    <citation type="journal article" date="2004" name="Nature">
        <title>Genome sequence of the ultrasmall unicellular red alga Cyanidioschyzon merolae 10D.</title>
        <authorList>
            <person name="Matsuzaki M."/>
            <person name="Misumi O."/>
            <person name="Shin-i T."/>
            <person name="Maruyama S."/>
            <person name="Takahara M."/>
            <person name="Miyagishima S."/>
            <person name="Mori T."/>
            <person name="Nishida K."/>
            <person name="Yagisawa F."/>
            <person name="Nishida K."/>
            <person name="Yoshida Y."/>
            <person name="Nishimura Y."/>
            <person name="Nakao S."/>
            <person name="Kobayashi T."/>
            <person name="Momoyama Y."/>
            <person name="Higashiyama T."/>
            <person name="Minoda A."/>
            <person name="Sano M."/>
            <person name="Nomoto H."/>
            <person name="Oishi K."/>
            <person name="Hayashi H."/>
            <person name="Ohta F."/>
            <person name="Nishizaka S."/>
            <person name="Haga S."/>
            <person name="Miura S."/>
            <person name="Morishita T."/>
            <person name="Kabeya Y."/>
            <person name="Terasawa K."/>
            <person name="Suzuki Y."/>
            <person name="Ishii Y."/>
            <person name="Asakawa S."/>
            <person name="Takano H."/>
            <person name="Ohta N."/>
            <person name="Kuroiwa H."/>
            <person name="Tanaka K."/>
            <person name="Shimizu N."/>
            <person name="Sugano S."/>
            <person name="Sato N."/>
            <person name="Nozaki H."/>
            <person name="Ogasawara N."/>
            <person name="Kohara Y."/>
            <person name="Kuroiwa T."/>
        </authorList>
    </citation>
    <scope>NUCLEOTIDE SEQUENCE [LARGE SCALE GENOMIC DNA]</scope>
    <source>
        <strain evidence="2 3">10D</strain>
    </source>
</reference>
<protein>
    <submittedName>
        <fullName evidence="2">Uncharacterized protein</fullName>
    </submittedName>
</protein>
<dbReference type="Gramene" id="CMP105CT">
    <property type="protein sequence ID" value="CMP105CT"/>
    <property type="gene ID" value="CMP105C"/>
</dbReference>
<evidence type="ECO:0000313" key="3">
    <source>
        <dbReference type="Proteomes" id="UP000007014"/>
    </source>
</evidence>
<dbReference type="HOGENOM" id="CLU_377385_0_0_1"/>
<name>M1V639_CYAM1</name>
<feature type="transmembrane region" description="Helical" evidence="1">
    <location>
        <begin position="224"/>
        <end position="248"/>
    </location>
</feature>
<gene>
    <name evidence="2" type="ORF">CYME_CMP105C</name>
</gene>
<keyword evidence="1" id="KW-0472">Membrane</keyword>
<keyword evidence="3" id="KW-1185">Reference proteome</keyword>
<evidence type="ECO:0000256" key="1">
    <source>
        <dbReference type="SAM" id="Phobius"/>
    </source>
</evidence>
<organism evidence="2 3">
    <name type="scientific">Cyanidioschyzon merolae (strain NIES-3377 / 10D)</name>
    <name type="common">Unicellular red alga</name>
    <dbReference type="NCBI Taxonomy" id="280699"/>
    <lineage>
        <taxon>Eukaryota</taxon>
        <taxon>Rhodophyta</taxon>
        <taxon>Bangiophyceae</taxon>
        <taxon>Cyanidiales</taxon>
        <taxon>Cyanidiaceae</taxon>
        <taxon>Cyanidioschyzon</taxon>
    </lineage>
</organism>
<dbReference type="OrthoDB" id="10583790at2759"/>
<dbReference type="RefSeq" id="XP_005537786.1">
    <property type="nucleotide sequence ID" value="XM_005537729.1"/>
</dbReference>
<dbReference type="KEGG" id="cme:CYME_CMP105C"/>
<dbReference type="AlphaFoldDB" id="M1V639"/>
<reference evidence="2 3" key="2">
    <citation type="journal article" date="2007" name="BMC Biol.">
        <title>A 100%-complete sequence reveals unusually simple genomic features in the hot-spring red alga Cyanidioschyzon merolae.</title>
        <authorList>
            <person name="Nozaki H."/>
            <person name="Takano H."/>
            <person name="Misumi O."/>
            <person name="Terasawa K."/>
            <person name="Matsuzaki M."/>
            <person name="Maruyama S."/>
            <person name="Nishida K."/>
            <person name="Yagisawa F."/>
            <person name="Yoshida Y."/>
            <person name="Fujiwara T."/>
            <person name="Takio S."/>
            <person name="Tamura K."/>
            <person name="Chung S.J."/>
            <person name="Nakamura S."/>
            <person name="Kuroiwa H."/>
            <person name="Tanaka K."/>
            <person name="Sato N."/>
            <person name="Kuroiwa T."/>
        </authorList>
    </citation>
    <scope>NUCLEOTIDE SEQUENCE [LARGE SCALE GENOMIC DNA]</scope>
    <source>
        <strain evidence="2 3">10D</strain>
    </source>
</reference>
<keyword evidence="1" id="KW-0812">Transmembrane</keyword>
<dbReference type="EMBL" id="AP006498">
    <property type="protein sequence ID" value="BAM81750.1"/>
    <property type="molecule type" value="Genomic_DNA"/>
</dbReference>
<proteinExistence type="predicted"/>